<sequence>MDSPLQLLRELLPFGPSSAEQKSAAAVRGLLDTVAGLTSQETVAKLAAHVLPAIGQQPNLQLRFKQLEDIRQEAEHALPTLEQDITQAVLPLPTAVTTAALHADNLLKGMSVAYAGIARSLNKGQIESGMSHVYHRCIQRAMAMVARRQLLAYRAYAAPSATSWQTLHDLHRLVRGPLIAPLNGETAPIEHEYLGALLFAYLEPSKLPRTELEVINTCSRQLAAYAFICDFPADVGTIRHPDSCFLVRPDEGTAGYPLSRLPSNVSTFGSLLIDCSQVLAALDRNITRRPGKLVEPDLDAPPAILQSLRVAIGGRSARRFSRTHFRPRGDLVSGFGSVISFLDGNTFSRRAVDAANRYDSRGLSASEWVLIDESPDGFRLRYINGEKKQLGAGDIVALQPRESSKIHVCLVRRISASQVRLEIGLQLMSPQVSVVDVAIGDSVESRAIFLHSLPAYGKHAGLITQPGHHSSGQKVRINLPGRSLHRKLGTCMEANGGLEFFTLEQLPD</sequence>
<evidence type="ECO:0000313" key="2">
    <source>
        <dbReference type="Proteomes" id="UP001165384"/>
    </source>
</evidence>
<proteinExistence type="predicted"/>
<name>A0ABS9K4J6_9RHOO</name>
<accession>A0ABS9K4J6</accession>
<organism evidence="1 2">
    <name type="scientific">Dechloromonas hankyongensis</name>
    <dbReference type="NCBI Taxonomy" id="2908002"/>
    <lineage>
        <taxon>Bacteria</taxon>
        <taxon>Pseudomonadati</taxon>
        <taxon>Pseudomonadota</taxon>
        <taxon>Betaproteobacteria</taxon>
        <taxon>Rhodocyclales</taxon>
        <taxon>Azonexaceae</taxon>
        <taxon>Dechloromonas</taxon>
    </lineage>
</organism>
<dbReference type="Proteomes" id="UP001165384">
    <property type="component" value="Unassembled WGS sequence"/>
</dbReference>
<protein>
    <recommendedName>
        <fullName evidence="3">GTPase</fullName>
    </recommendedName>
</protein>
<dbReference type="RefSeq" id="WP_275711315.1">
    <property type="nucleotide sequence ID" value="NZ_JAKLTN010000002.1"/>
</dbReference>
<evidence type="ECO:0000313" key="1">
    <source>
        <dbReference type="EMBL" id="MCG2577989.1"/>
    </source>
</evidence>
<comment type="caution">
    <text evidence="1">The sequence shown here is derived from an EMBL/GenBank/DDBJ whole genome shotgun (WGS) entry which is preliminary data.</text>
</comment>
<reference evidence="1" key="1">
    <citation type="submission" date="2022-01" db="EMBL/GenBank/DDBJ databases">
        <authorList>
            <person name="Jo J.-H."/>
            <person name="Im W.-T."/>
        </authorList>
    </citation>
    <scope>NUCLEOTIDE SEQUENCE</scope>
    <source>
        <strain evidence="1">XY25</strain>
    </source>
</reference>
<evidence type="ECO:0008006" key="3">
    <source>
        <dbReference type="Google" id="ProtNLM"/>
    </source>
</evidence>
<gene>
    <name evidence="1" type="ORF">LZ012_13415</name>
</gene>
<dbReference type="EMBL" id="JAKLTN010000002">
    <property type="protein sequence ID" value="MCG2577989.1"/>
    <property type="molecule type" value="Genomic_DNA"/>
</dbReference>
<keyword evidence="2" id="KW-1185">Reference proteome</keyword>